<keyword evidence="3" id="KW-0436">Ligase</keyword>
<feature type="domain" description="AMP-binding enzyme C-terminal" evidence="6">
    <location>
        <begin position="463"/>
        <end position="538"/>
    </location>
</feature>
<accession>A0AAV1E0W2</accession>
<dbReference type="Proteomes" id="UP001161247">
    <property type="component" value="Chromosome 7"/>
</dbReference>
<sequence>MAEHTIIDPRSGYCSETKILHSLRPPVSLPPASQPISVAEYARSLLQATITSPDSTVTLDTPFLIDAATGQQLTHSRFLNQVHSLSVSLQSQFPSISRNDVAFVLAPTSFHIPVLYFSLFSLGITVSPANPLSTTSELTHLFQLTKPAVVFTTSSILPKLPPSFRFITILLDSPQFLSMITIKISKNYSLGVVNQDDTAAILYSSGTTGRVKGVQVTHRNLIAITAGMFYNRYVGIDQESGRTVSVLPVPLFHVMGVFMLIIGAAAGETVVLLNRFDFEDLLKAVEKYRATYMTVSPPLVVALTKSELVDRYDVRSLRLVGCGGAPLGKEVAERFVARFPHVDIIQGYGMTESSGAATRMLKPEEAKCFGSVGRLVENTEAKIVDPVTKQALPPGQRGELWLRGPIIVKGYVGDPQATAETLDTEGWLKTGDLCYFDSDGFLFIVDRLKELIKHKAYQVPPAELEHLLLSHPDVADVAVIPYPDEEAGQIPMAYIVKKPGSSVTETQIMDFVAQQVAPYKKIRRVVFINAIPKSPSGKILRRELVSHSLSASSSKL</sequence>
<dbReference type="GO" id="GO:0009698">
    <property type="term" value="P:phenylpropanoid metabolic process"/>
    <property type="evidence" value="ECO:0007669"/>
    <property type="project" value="UniProtKB-KW"/>
</dbReference>
<dbReference type="Gene3D" id="3.40.50.12780">
    <property type="entry name" value="N-terminal domain of ligase-like"/>
    <property type="match status" value="1"/>
</dbReference>
<gene>
    <name evidence="7" type="ORF">OLC1_LOCUS20168</name>
</gene>
<dbReference type="InterPro" id="IPR020845">
    <property type="entry name" value="AMP-binding_CS"/>
</dbReference>
<keyword evidence="8" id="KW-1185">Reference proteome</keyword>
<name>A0AAV1E0W2_OLDCO</name>
<dbReference type="InterPro" id="IPR025110">
    <property type="entry name" value="AMP-bd_C"/>
</dbReference>
<evidence type="ECO:0000256" key="2">
    <source>
        <dbReference type="ARBA" id="ARBA00006432"/>
    </source>
</evidence>
<dbReference type="Pfam" id="PF00501">
    <property type="entry name" value="AMP-binding"/>
    <property type="match status" value="1"/>
</dbReference>
<evidence type="ECO:0000259" key="6">
    <source>
        <dbReference type="Pfam" id="PF13193"/>
    </source>
</evidence>
<reference evidence="7" key="1">
    <citation type="submission" date="2023-03" db="EMBL/GenBank/DDBJ databases">
        <authorList>
            <person name="Julca I."/>
        </authorList>
    </citation>
    <scope>NUCLEOTIDE SEQUENCE</scope>
</reference>
<protein>
    <submittedName>
        <fullName evidence="7">OLC1v1013644C4</fullName>
    </submittedName>
</protein>
<evidence type="ECO:0000313" key="7">
    <source>
        <dbReference type="EMBL" id="CAI9113102.1"/>
    </source>
</evidence>
<evidence type="ECO:0000256" key="4">
    <source>
        <dbReference type="ARBA" id="ARBA00023051"/>
    </source>
</evidence>
<evidence type="ECO:0000256" key="1">
    <source>
        <dbReference type="ARBA" id="ARBA00004930"/>
    </source>
</evidence>
<evidence type="ECO:0000259" key="5">
    <source>
        <dbReference type="Pfam" id="PF00501"/>
    </source>
</evidence>
<keyword evidence="4" id="KW-0587">Phenylpropanoid metabolism</keyword>
<comment type="similarity">
    <text evidence="2">Belongs to the ATP-dependent AMP-binding enzyme family.</text>
</comment>
<dbReference type="PANTHER" id="PTHR24096:SF251">
    <property type="entry name" value="4-COUMARATE--COA LIGASE-LIKE 9"/>
    <property type="match status" value="1"/>
</dbReference>
<dbReference type="PANTHER" id="PTHR24096">
    <property type="entry name" value="LONG-CHAIN-FATTY-ACID--COA LIGASE"/>
    <property type="match status" value="1"/>
</dbReference>
<dbReference type="InterPro" id="IPR042099">
    <property type="entry name" value="ANL_N_sf"/>
</dbReference>
<dbReference type="Pfam" id="PF13193">
    <property type="entry name" value="AMP-binding_C"/>
    <property type="match status" value="1"/>
</dbReference>
<dbReference type="SUPFAM" id="SSF56801">
    <property type="entry name" value="Acetyl-CoA synthetase-like"/>
    <property type="match status" value="1"/>
</dbReference>
<dbReference type="PROSITE" id="PS00455">
    <property type="entry name" value="AMP_BINDING"/>
    <property type="match status" value="1"/>
</dbReference>
<dbReference type="CDD" id="cd05904">
    <property type="entry name" value="4CL"/>
    <property type="match status" value="1"/>
</dbReference>
<dbReference type="EMBL" id="OX459124">
    <property type="protein sequence ID" value="CAI9113102.1"/>
    <property type="molecule type" value="Genomic_DNA"/>
</dbReference>
<evidence type="ECO:0000256" key="3">
    <source>
        <dbReference type="ARBA" id="ARBA00022598"/>
    </source>
</evidence>
<dbReference type="InterPro" id="IPR045851">
    <property type="entry name" value="AMP-bd_C_sf"/>
</dbReference>
<organism evidence="7 8">
    <name type="scientific">Oldenlandia corymbosa var. corymbosa</name>
    <dbReference type="NCBI Taxonomy" id="529605"/>
    <lineage>
        <taxon>Eukaryota</taxon>
        <taxon>Viridiplantae</taxon>
        <taxon>Streptophyta</taxon>
        <taxon>Embryophyta</taxon>
        <taxon>Tracheophyta</taxon>
        <taxon>Spermatophyta</taxon>
        <taxon>Magnoliopsida</taxon>
        <taxon>eudicotyledons</taxon>
        <taxon>Gunneridae</taxon>
        <taxon>Pentapetalae</taxon>
        <taxon>asterids</taxon>
        <taxon>lamiids</taxon>
        <taxon>Gentianales</taxon>
        <taxon>Rubiaceae</taxon>
        <taxon>Rubioideae</taxon>
        <taxon>Spermacoceae</taxon>
        <taxon>Hedyotis-Oldenlandia complex</taxon>
        <taxon>Oldenlandia</taxon>
    </lineage>
</organism>
<dbReference type="FunFam" id="3.30.300.30:FF:000007">
    <property type="entry name" value="4-coumarate--CoA ligase 2"/>
    <property type="match status" value="1"/>
</dbReference>
<dbReference type="GO" id="GO:0016405">
    <property type="term" value="F:CoA-ligase activity"/>
    <property type="evidence" value="ECO:0007669"/>
    <property type="project" value="TreeGrafter"/>
</dbReference>
<proteinExistence type="inferred from homology"/>
<dbReference type="AlphaFoldDB" id="A0AAV1E0W2"/>
<evidence type="ECO:0000313" key="8">
    <source>
        <dbReference type="Proteomes" id="UP001161247"/>
    </source>
</evidence>
<comment type="pathway">
    <text evidence="1">Phytoalexin biosynthesis; 3,4',5-trihydroxystilbene biosynthesis; 3,4',5-trihydroxystilbene from trans-4-coumarate: step 1/2.</text>
</comment>
<dbReference type="Gene3D" id="3.30.300.30">
    <property type="match status" value="1"/>
</dbReference>
<feature type="domain" description="AMP-dependent synthetase/ligase" evidence="5">
    <location>
        <begin position="59"/>
        <end position="411"/>
    </location>
</feature>
<dbReference type="InterPro" id="IPR000873">
    <property type="entry name" value="AMP-dep_synth/lig_dom"/>
</dbReference>